<dbReference type="GO" id="GO:0016531">
    <property type="term" value="F:copper chaperone activity"/>
    <property type="evidence" value="ECO:0007669"/>
    <property type="project" value="InterPro"/>
</dbReference>
<sequence length="83" mass="9281">MLPPSLYLCKQSVTILDRSSCSKHHHKLQLFSVKMPDSHDGMPAPCQVIKEDFDKCVREKGEEACNDLIDAFQACIKTLSEGS</sequence>
<keyword evidence="7" id="KW-0143">Chaperone</keyword>
<name>A0A484C2Q2_PERFV</name>
<keyword evidence="4" id="KW-0186">Copper</keyword>
<evidence type="ECO:0000256" key="6">
    <source>
        <dbReference type="ARBA" id="ARBA00023157"/>
    </source>
</evidence>
<evidence type="ECO:0000313" key="9">
    <source>
        <dbReference type="Proteomes" id="UP000295070"/>
    </source>
</evidence>
<comment type="subcellular location">
    <subcellularLocation>
        <location evidence="1">Mitochondrion intermembrane space</location>
    </subcellularLocation>
</comment>
<evidence type="ECO:0000256" key="4">
    <source>
        <dbReference type="ARBA" id="ARBA00023008"/>
    </source>
</evidence>
<evidence type="ECO:0000256" key="3">
    <source>
        <dbReference type="ARBA" id="ARBA00022723"/>
    </source>
</evidence>
<gene>
    <name evidence="8" type="ORF">EPR50_G00214760</name>
</gene>
<dbReference type="Proteomes" id="UP000295070">
    <property type="component" value="Chromosome 21"/>
</dbReference>
<organism evidence="8 9">
    <name type="scientific">Perca flavescens</name>
    <name type="common">American yellow perch</name>
    <name type="synonym">Morone flavescens</name>
    <dbReference type="NCBI Taxonomy" id="8167"/>
    <lineage>
        <taxon>Eukaryota</taxon>
        <taxon>Metazoa</taxon>
        <taxon>Chordata</taxon>
        <taxon>Craniata</taxon>
        <taxon>Vertebrata</taxon>
        <taxon>Euteleostomi</taxon>
        <taxon>Actinopterygii</taxon>
        <taxon>Neopterygii</taxon>
        <taxon>Teleostei</taxon>
        <taxon>Neoteleostei</taxon>
        <taxon>Acanthomorphata</taxon>
        <taxon>Eupercaria</taxon>
        <taxon>Perciformes</taxon>
        <taxon>Percoidei</taxon>
        <taxon>Percidae</taxon>
        <taxon>Percinae</taxon>
        <taxon>Perca</taxon>
    </lineage>
</organism>
<dbReference type="AlphaFoldDB" id="A0A484C2Q2"/>
<dbReference type="Gene3D" id="1.10.287.1130">
    <property type="entry name" value="CytochromE C oxidase copper chaperone"/>
    <property type="match status" value="1"/>
</dbReference>
<evidence type="ECO:0000256" key="7">
    <source>
        <dbReference type="ARBA" id="ARBA00023186"/>
    </source>
</evidence>
<dbReference type="GO" id="GO:0005758">
    <property type="term" value="C:mitochondrial intermembrane space"/>
    <property type="evidence" value="ECO:0007669"/>
    <property type="project" value="UniProtKB-SubCell"/>
</dbReference>
<comment type="caution">
    <text evidence="8">The sequence shown here is derived from an EMBL/GenBank/DDBJ whole genome shotgun (WGS) entry which is preliminary data.</text>
</comment>
<proteinExistence type="inferred from homology"/>
<evidence type="ECO:0000313" key="8">
    <source>
        <dbReference type="EMBL" id="TDG98218.1"/>
    </source>
</evidence>
<evidence type="ECO:0000256" key="2">
    <source>
        <dbReference type="ARBA" id="ARBA00009241"/>
    </source>
</evidence>
<keyword evidence="5" id="KW-0496">Mitochondrion</keyword>
<keyword evidence="6" id="KW-1015">Disulfide bond</keyword>
<keyword evidence="9" id="KW-1185">Reference proteome</keyword>
<dbReference type="Pfam" id="PF05051">
    <property type="entry name" value="COX17"/>
    <property type="match status" value="1"/>
</dbReference>
<dbReference type="GO" id="GO:0005507">
    <property type="term" value="F:copper ion binding"/>
    <property type="evidence" value="ECO:0007669"/>
    <property type="project" value="InterPro"/>
</dbReference>
<accession>A0A484C2Q2</accession>
<evidence type="ECO:0000256" key="5">
    <source>
        <dbReference type="ARBA" id="ARBA00023128"/>
    </source>
</evidence>
<protein>
    <submittedName>
        <fullName evidence="8">Uncharacterized protein</fullName>
    </submittedName>
</protein>
<comment type="similarity">
    <text evidence="2">Belongs to the COX17 family.</text>
</comment>
<dbReference type="InterPro" id="IPR007745">
    <property type="entry name" value="Cyt_c_oxidase_Cu-chaperone"/>
</dbReference>
<evidence type="ECO:0000256" key="1">
    <source>
        <dbReference type="ARBA" id="ARBA00004569"/>
    </source>
</evidence>
<dbReference type="EMBL" id="SCKG01000021">
    <property type="protein sequence ID" value="TDG98218.1"/>
    <property type="molecule type" value="Genomic_DNA"/>
</dbReference>
<dbReference type="SUPFAM" id="SSF47072">
    <property type="entry name" value="Cysteine alpha-hairpin motif"/>
    <property type="match status" value="1"/>
</dbReference>
<dbReference type="InterPro" id="IPR009069">
    <property type="entry name" value="Cys_alpha_HP_mot_SF"/>
</dbReference>
<keyword evidence="3" id="KW-0479">Metal-binding</keyword>
<reference evidence="8 9" key="1">
    <citation type="submission" date="2019-01" db="EMBL/GenBank/DDBJ databases">
        <title>A chromosome-scale genome assembly of the yellow perch, Perca flavescens.</title>
        <authorList>
            <person name="Feron R."/>
            <person name="Morvezen R."/>
            <person name="Bestin A."/>
            <person name="Haffray P."/>
            <person name="Klopp C."/>
            <person name="Zahm M."/>
            <person name="Cabau C."/>
            <person name="Roques C."/>
            <person name="Donnadieu C."/>
            <person name="Bouchez O."/>
            <person name="Christie M."/>
            <person name="Larson W."/>
            <person name="Guiguen Y."/>
        </authorList>
    </citation>
    <scope>NUCLEOTIDE SEQUENCE [LARGE SCALE GENOMIC DNA]</scope>
    <source>
        <strain evidence="8">YP-PL-M2</strain>
        <tissue evidence="8">Blood</tissue>
    </source>
</reference>